<sequence>MSTQDTQHPLSGYHQQQPFVGENKSASSRRRN</sequence>
<dbReference type="AlphaFoldDB" id="A0A3P8A1I2"/>
<organism evidence="2 3">
    <name type="scientific">Schistosoma margrebowiei</name>
    <dbReference type="NCBI Taxonomy" id="48269"/>
    <lineage>
        <taxon>Eukaryota</taxon>
        <taxon>Metazoa</taxon>
        <taxon>Spiralia</taxon>
        <taxon>Lophotrochozoa</taxon>
        <taxon>Platyhelminthes</taxon>
        <taxon>Trematoda</taxon>
        <taxon>Digenea</taxon>
        <taxon>Strigeidida</taxon>
        <taxon>Schistosomatoidea</taxon>
        <taxon>Schistosomatidae</taxon>
        <taxon>Schistosoma</taxon>
    </lineage>
</organism>
<evidence type="ECO:0000256" key="1">
    <source>
        <dbReference type="SAM" id="MobiDB-lite"/>
    </source>
</evidence>
<keyword evidence="3" id="KW-1185">Reference proteome</keyword>
<feature type="region of interest" description="Disordered" evidence="1">
    <location>
        <begin position="1"/>
        <end position="32"/>
    </location>
</feature>
<dbReference type="Proteomes" id="UP000277204">
    <property type="component" value="Unassembled WGS sequence"/>
</dbReference>
<dbReference type="EMBL" id="UZAI01004161">
    <property type="protein sequence ID" value="VDO84673.1"/>
    <property type="molecule type" value="Genomic_DNA"/>
</dbReference>
<reference evidence="2 3" key="1">
    <citation type="submission" date="2018-11" db="EMBL/GenBank/DDBJ databases">
        <authorList>
            <consortium name="Pathogen Informatics"/>
        </authorList>
    </citation>
    <scope>NUCLEOTIDE SEQUENCE [LARGE SCALE GENOMIC DNA]</scope>
    <source>
        <strain evidence="2 3">Zambia</strain>
    </source>
</reference>
<proteinExistence type="predicted"/>
<accession>A0A3P8A1I2</accession>
<gene>
    <name evidence="2" type="ORF">SMRZ_LOCUS9076</name>
</gene>
<feature type="compositionally biased region" description="Polar residues" evidence="1">
    <location>
        <begin position="1"/>
        <end position="18"/>
    </location>
</feature>
<protein>
    <submittedName>
        <fullName evidence="2">Uncharacterized protein</fullName>
    </submittedName>
</protein>
<name>A0A3P8A1I2_9TREM</name>
<evidence type="ECO:0000313" key="2">
    <source>
        <dbReference type="EMBL" id="VDO84673.1"/>
    </source>
</evidence>
<evidence type="ECO:0000313" key="3">
    <source>
        <dbReference type="Proteomes" id="UP000277204"/>
    </source>
</evidence>